<keyword evidence="10" id="KW-1015">Disulfide bond</keyword>
<keyword evidence="5 12" id="KW-1133">Transmembrane helix</keyword>
<comment type="caution">
    <text evidence="13">The sequence shown here is derived from an EMBL/GenBank/DDBJ whole genome shotgun (WGS) entry which is preliminary data.</text>
</comment>
<reference evidence="13 14" key="1">
    <citation type="submission" date="2019-06" db="EMBL/GenBank/DDBJ databases">
        <title>Whole genome shotgun sequence of Cellulomonas gelida NBRC 3748.</title>
        <authorList>
            <person name="Hosoyama A."/>
            <person name="Uohara A."/>
            <person name="Ohji S."/>
            <person name="Ichikawa N."/>
        </authorList>
    </citation>
    <scope>NUCLEOTIDE SEQUENCE [LARGE SCALE GENOMIC DNA]</scope>
    <source>
        <strain evidence="13 14">NBRC 3748</strain>
    </source>
</reference>
<evidence type="ECO:0000256" key="11">
    <source>
        <dbReference type="ARBA" id="ARBA00023444"/>
    </source>
</evidence>
<dbReference type="InterPro" id="IPR050450">
    <property type="entry name" value="COX15/CtaA_HemeA_synthase"/>
</dbReference>
<evidence type="ECO:0000256" key="10">
    <source>
        <dbReference type="ARBA" id="ARBA00023157"/>
    </source>
</evidence>
<proteinExistence type="predicted"/>
<gene>
    <name evidence="13" type="ORF">CGE01nite_02740</name>
</gene>
<sequence>MSASPPDVRPAPARRAWDALLAWLRAHVRTVLVANLLLQIAIVGTGGAVRLTASGLGCSTWPQCEPGSFVPQLHDATTYHVFVEFGNRLMTFVLTAAAVAVVYVVWGDRDRVRSYRLLGWVPIAGVVAQAVIGGVLVLLELPPILVSLHFLVSMALVAGSLLLLHRHDEGDGPAVVVVDPATRLLADVVAVLLAVVLVLGTLTTGAGPHSGDDEVGYRLAVDPMLMAKIHAAAVWAFVAVLLVVLWRTRTSGPSGARAAATHRAAVILLVLSVLQGAIGYVQTATGLPIALVNLHLIGAALLAAGGARVWLCTRTRGVPDAVEPARVEPGSAAAR</sequence>
<protein>
    <submittedName>
        <fullName evidence="13">Protein required for cytochrome oxidase assembly</fullName>
    </submittedName>
</protein>
<keyword evidence="6" id="KW-0560">Oxidoreductase</keyword>
<evidence type="ECO:0000256" key="8">
    <source>
        <dbReference type="ARBA" id="ARBA00023133"/>
    </source>
</evidence>
<keyword evidence="14" id="KW-1185">Reference proteome</keyword>
<dbReference type="EMBL" id="BJLQ01000002">
    <property type="protein sequence ID" value="GEA83023.1"/>
    <property type="molecule type" value="Genomic_DNA"/>
</dbReference>
<keyword evidence="4" id="KW-0479">Metal-binding</keyword>
<dbReference type="PANTHER" id="PTHR35457:SF1">
    <property type="entry name" value="HEME A SYNTHASE"/>
    <property type="match status" value="1"/>
</dbReference>
<feature type="transmembrane region" description="Helical" evidence="12">
    <location>
        <begin position="89"/>
        <end position="106"/>
    </location>
</feature>
<dbReference type="PANTHER" id="PTHR35457">
    <property type="entry name" value="HEME A SYNTHASE"/>
    <property type="match status" value="1"/>
</dbReference>
<dbReference type="Proteomes" id="UP000320461">
    <property type="component" value="Unassembled WGS sequence"/>
</dbReference>
<organism evidence="13 14">
    <name type="scientific">Cellulomonas gelida</name>
    <dbReference type="NCBI Taxonomy" id="1712"/>
    <lineage>
        <taxon>Bacteria</taxon>
        <taxon>Bacillati</taxon>
        <taxon>Actinomycetota</taxon>
        <taxon>Actinomycetes</taxon>
        <taxon>Micrococcales</taxon>
        <taxon>Cellulomonadaceae</taxon>
        <taxon>Cellulomonas</taxon>
    </lineage>
</organism>
<dbReference type="RefSeq" id="WP_229747540.1">
    <property type="nucleotide sequence ID" value="NZ_BJLQ01000002.1"/>
</dbReference>
<accession>A0A4Y3KGM5</accession>
<name>A0A4Y3KGM5_9CELL</name>
<comment type="subcellular location">
    <subcellularLocation>
        <location evidence="1">Membrane</location>
        <topology evidence="1">Multi-pass membrane protein</topology>
    </subcellularLocation>
</comment>
<feature type="transmembrane region" description="Helical" evidence="12">
    <location>
        <begin position="144"/>
        <end position="164"/>
    </location>
</feature>
<keyword evidence="8" id="KW-0350">Heme biosynthesis</keyword>
<evidence type="ECO:0000256" key="9">
    <source>
        <dbReference type="ARBA" id="ARBA00023136"/>
    </source>
</evidence>
<evidence type="ECO:0000256" key="1">
    <source>
        <dbReference type="ARBA" id="ARBA00004141"/>
    </source>
</evidence>
<dbReference type="GO" id="GO:0016020">
    <property type="term" value="C:membrane"/>
    <property type="evidence" value="ECO:0007669"/>
    <property type="project" value="UniProtKB-SubCell"/>
</dbReference>
<dbReference type="GO" id="GO:0016491">
    <property type="term" value="F:oxidoreductase activity"/>
    <property type="evidence" value="ECO:0007669"/>
    <property type="project" value="UniProtKB-KW"/>
</dbReference>
<keyword evidence="9 12" id="KW-0472">Membrane</keyword>
<dbReference type="GO" id="GO:0046872">
    <property type="term" value="F:metal ion binding"/>
    <property type="evidence" value="ECO:0007669"/>
    <property type="project" value="UniProtKB-KW"/>
</dbReference>
<feature type="transmembrane region" description="Helical" evidence="12">
    <location>
        <begin position="258"/>
        <end position="281"/>
    </location>
</feature>
<evidence type="ECO:0000256" key="2">
    <source>
        <dbReference type="ARBA" id="ARBA00022475"/>
    </source>
</evidence>
<dbReference type="InterPro" id="IPR003780">
    <property type="entry name" value="COX15/CtaA_fam"/>
</dbReference>
<evidence type="ECO:0000313" key="13">
    <source>
        <dbReference type="EMBL" id="GEA83023.1"/>
    </source>
</evidence>
<keyword evidence="7" id="KW-0408">Iron</keyword>
<keyword evidence="3 12" id="KW-0812">Transmembrane</keyword>
<keyword evidence="2" id="KW-1003">Cell membrane</keyword>
<dbReference type="AlphaFoldDB" id="A0A4Y3KGM5"/>
<feature type="transmembrane region" description="Helical" evidence="12">
    <location>
        <begin position="118"/>
        <end position="138"/>
    </location>
</feature>
<evidence type="ECO:0000313" key="14">
    <source>
        <dbReference type="Proteomes" id="UP000320461"/>
    </source>
</evidence>
<feature type="transmembrane region" description="Helical" evidence="12">
    <location>
        <begin position="225"/>
        <end position="246"/>
    </location>
</feature>
<dbReference type="Pfam" id="PF02628">
    <property type="entry name" value="COX15-CtaA"/>
    <property type="match status" value="1"/>
</dbReference>
<evidence type="ECO:0000256" key="6">
    <source>
        <dbReference type="ARBA" id="ARBA00023002"/>
    </source>
</evidence>
<feature type="transmembrane region" description="Helical" evidence="12">
    <location>
        <begin position="184"/>
        <end position="205"/>
    </location>
</feature>
<evidence type="ECO:0000256" key="4">
    <source>
        <dbReference type="ARBA" id="ARBA00022723"/>
    </source>
</evidence>
<feature type="transmembrane region" description="Helical" evidence="12">
    <location>
        <begin position="287"/>
        <end position="311"/>
    </location>
</feature>
<evidence type="ECO:0000256" key="5">
    <source>
        <dbReference type="ARBA" id="ARBA00022989"/>
    </source>
</evidence>
<dbReference type="GO" id="GO:0006784">
    <property type="term" value="P:heme A biosynthetic process"/>
    <property type="evidence" value="ECO:0007669"/>
    <property type="project" value="InterPro"/>
</dbReference>
<evidence type="ECO:0000256" key="3">
    <source>
        <dbReference type="ARBA" id="ARBA00022692"/>
    </source>
</evidence>
<comment type="pathway">
    <text evidence="11">Porphyrin-containing compound metabolism.</text>
</comment>
<evidence type="ECO:0000256" key="7">
    <source>
        <dbReference type="ARBA" id="ARBA00023004"/>
    </source>
</evidence>
<evidence type="ECO:0000256" key="12">
    <source>
        <dbReference type="SAM" id="Phobius"/>
    </source>
</evidence>